<evidence type="ECO:0000256" key="1">
    <source>
        <dbReference type="SAM" id="Phobius"/>
    </source>
</evidence>
<evidence type="ECO:0000313" key="3">
    <source>
        <dbReference type="Proteomes" id="UP000327013"/>
    </source>
</evidence>
<dbReference type="InterPro" id="IPR027417">
    <property type="entry name" value="P-loop_NTPase"/>
</dbReference>
<feature type="transmembrane region" description="Helical" evidence="1">
    <location>
        <begin position="347"/>
        <end position="370"/>
    </location>
</feature>
<dbReference type="OrthoDB" id="740966at2759"/>
<dbReference type="SUPFAM" id="SSF52540">
    <property type="entry name" value="P-loop containing nucleoside triphosphate hydrolases"/>
    <property type="match status" value="1"/>
</dbReference>
<dbReference type="PANTHER" id="PTHR14241:SF24">
    <property type="entry name" value="G DOMAIN-CONTAINING PROTEIN"/>
    <property type="match status" value="1"/>
</dbReference>
<sequence length="380" mass="43069">MKSQQCSSEEDEYELSRSVHCWWRSAAKFDECVKVKYDLPNVSSLTPRLKVLKEMERLALIAPEGLNELRHKLQMYRSGDFWVPVGGISKEEMDIPPTITILLVGFTGSGKSSLVNLMYSVLGRSGIIPFAQTSLGSSSNYTTMLMEEHNVSRNMKSGFCVYDSRGFEYDQMGENLAELSSWMTDGVHHNQLCLRPGDNALTKLEIENLTLKPSSKFVRRRVNFVMVVANIAEIYNTSKASDFKPLEAIRELFCSPVLRKSNENPLLILTHGDMLSTEERIDGRLKICKWLDVSETTGVYDIVCLTEYGYLAEESDPVTAYALTEAVYRALLISDRGHFPKKNMWDWGFVILSWVMCFFAAFFGCLADICSKLGQKEKLL</sequence>
<keyword evidence="3" id="KW-1185">Reference proteome</keyword>
<accession>A0A5N6QTF6</accession>
<keyword evidence="1" id="KW-1133">Transmembrane helix</keyword>
<dbReference type="AlphaFoldDB" id="A0A5N6QTF6"/>
<keyword evidence="1" id="KW-0472">Membrane</keyword>
<proteinExistence type="predicted"/>
<dbReference type="PANTHER" id="PTHR14241">
    <property type="entry name" value="INTERFERON-INDUCED PROTEIN 44"/>
    <property type="match status" value="1"/>
</dbReference>
<dbReference type="Proteomes" id="UP000327013">
    <property type="component" value="Chromosome 2"/>
</dbReference>
<protein>
    <submittedName>
        <fullName evidence="2">Uncharacterized protein</fullName>
    </submittedName>
</protein>
<dbReference type="EMBL" id="CM017322">
    <property type="protein sequence ID" value="KAE8009413.1"/>
    <property type="molecule type" value="Genomic_DNA"/>
</dbReference>
<organism evidence="2 3">
    <name type="scientific">Carpinus fangiana</name>
    <dbReference type="NCBI Taxonomy" id="176857"/>
    <lineage>
        <taxon>Eukaryota</taxon>
        <taxon>Viridiplantae</taxon>
        <taxon>Streptophyta</taxon>
        <taxon>Embryophyta</taxon>
        <taxon>Tracheophyta</taxon>
        <taxon>Spermatophyta</taxon>
        <taxon>Magnoliopsida</taxon>
        <taxon>eudicotyledons</taxon>
        <taxon>Gunneridae</taxon>
        <taxon>Pentapetalae</taxon>
        <taxon>rosids</taxon>
        <taxon>fabids</taxon>
        <taxon>Fagales</taxon>
        <taxon>Betulaceae</taxon>
        <taxon>Carpinus</taxon>
    </lineage>
</organism>
<gene>
    <name evidence="2" type="ORF">FH972_005850</name>
</gene>
<reference evidence="2 3" key="1">
    <citation type="submission" date="2019-06" db="EMBL/GenBank/DDBJ databases">
        <title>A chromosomal-level reference genome of Carpinus fangiana (Coryloideae, Betulaceae).</title>
        <authorList>
            <person name="Yang X."/>
            <person name="Wang Z."/>
            <person name="Zhang L."/>
            <person name="Hao G."/>
            <person name="Liu J."/>
            <person name="Yang Y."/>
        </authorList>
    </citation>
    <scope>NUCLEOTIDE SEQUENCE [LARGE SCALE GENOMIC DNA]</scope>
    <source>
        <strain evidence="2">Cfa_2016G</strain>
        <tissue evidence="2">Leaf</tissue>
    </source>
</reference>
<dbReference type="Gene3D" id="3.40.50.300">
    <property type="entry name" value="P-loop containing nucleotide triphosphate hydrolases"/>
    <property type="match status" value="1"/>
</dbReference>
<keyword evidence="1" id="KW-0812">Transmembrane</keyword>
<evidence type="ECO:0000313" key="2">
    <source>
        <dbReference type="EMBL" id="KAE8009413.1"/>
    </source>
</evidence>
<name>A0A5N6QTF6_9ROSI</name>